<dbReference type="EMBL" id="RJJR01000002">
    <property type="protein sequence ID" value="RNI38804.1"/>
    <property type="molecule type" value="Genomic_DNA"/>
</dbReference>
<evidence type="ECO:0000259" key="1">
    <source>
        <dbReference type="Pfam" id="PF13521"/>
    </source>
</evidence>
<comment type="caution">
    <text evidence="2">The sequence shown here is derived from an EMBL/GenBank/DDBJ whole genome shotgun (WGS) entry which is preliminary data.</text>
</comment>
<dbReference type="RefSeq" id="WP_123119367.1">
    <property type="nucleotide sequence ID" value="NZ_RJJR01000002.1"/>
</dbReference>
<dbReference type="InterPro" id="IPR052735">
    <property type="entry name" value="NAD_biosynth-regulator"/>
</dbReference>
<proteinExistence type="predicted"/>
<accession>A0A3M9NMB9</accession>
<evidence type="ECO:0000313" key="2">
    <source>
        <dbReference type="EMBL" id="RNI38804.1"/>
    </source>
</evidence>
<name>A0A3M9NMB9_9BACT</name>
<dbReference type="InterPro" id="IPR038727">
    <property type="entry name" value="NadR/Ttd14_AAA_dom"/>
</dbReference>
<protein>
    <submittedName>
        <fullName evidence="2">ATPase</fullName>
    </submittedName>
</protein>
<dbReference type="InterPro" id="IPR027417">
    <property type="entry name" value="P-loop_NTPase"/>
</dbReference>
<gene>
    <name evidence="2" type="ORF">EFY79_03850</name>
</gene>
<keyword evidence="3" id="KW-1185">Reference proteome</keyword>
<dbReference type="PANTHER" id="PTHR37512:SF1">
    <property type="entry name" value="NADR_TTD14 AAA DOMAIN-CONTAINING PROTEIN"/>
    <property type="match status" value="1"/>
</dbReference>
<dbReference type="Proteomes" id="UP000267223">
    <property type="component" value="Unassembled WGS sequence"/>
</dbReference>
<dbReference type="OrthoDB" id="9151999at2"/>
<feature type="domain" description="NadR/Ttd14 AAA" evidence="1">
    <location>
        <begin position="6"/>
        <end position="187"/>
    </location>
</feature>
<organism evidence="2 3">
    <name type="scientific">Hanamia caeni</name>
    <dbReference type="NCBI Taxonomy" id="2294116"/>
    <lineage>
        <taxon>Bacteria</taxon>
        <taxon>Pseudomonadati</taxon>
        <taxon>Bacteroidota</taxon>
        <taxon>Chitinophagia</taxon>
        <taxon>Chitinophagales</taxon>
        <taxon>Chitinophagaceae</taxon>
        <taxon>Hanamia</taxon>
    </lineage>
</organism>
<dbReference type="Gene3D" id="3.40.50.300">
    <property type="entry name" value="P-loop containing nucleotide triphosphate hydrolases"/>
    <property type="match status" value="1"/>
</dbReference>
<reference evidence="2 3" key="1">
    <citation type="submission" date="2018-11" db="EMBL/GenBank/DDBJ databases">
        <title>Draft genome sequence of Ferruginibacter sp. BO-59.</title>
        <authorList>
            <person name="Im W.T."/>
        </authorList>
    </citation>
    <scope>NUCLEOTIDE SEQUENCE [LARGE SCALE GENOMIC DNA]</scope>
    <source>
        <strain evidence="2 3">BO-59</strain>
    </source>
</reference>
<evidence type="ECO:0000313" key="3">
    <source>
        <dbReference type="Proteomes" id="UP000267223"/>
    </source>
</evidence>
<sequence length="200" mass="23524">MEAIKKIVIIGPESTGKSTLCEKLAAHYQTLWVPEYAREYLEKHGTDYSYEDLLTIAKGQIELEERISSKFKVQSSKFKVQNPIQNSQSSTLNPQPSTLLFIDTDMYVMKVWAEYVFNNCHNWILNRIAERKYDLYLLCDVDLPWIEDKLREYPDAGIRKKLFYFYKELMTSQSTPWHIISGNYEQRLQNAINAINETFT</sequence>
<dbReference type="SUPFAM" id="SSF52540">
    <property type="entry name" value="P-loop containing nucleoside triphosphate hydrolases"/>
    <property type="match status" value="1"/>
</dbReference>
<dbReference type="AlphaFoldDB" id="A0A3M9NMB9"/>
<dbReference type="PANTHER" id="PTHR37512">
    <property type="entry name" value="TRIFUNCTIONAL NAD BIOSYNTHESIS/REGULATOR PROTEIN NADR"/>
    <property type="match status" value="1"/>
</dbReference>
<dbReference type="Pfam" id="PF13521">
    <property type="entry name" value="AAA_28"/>
    <property type="match status" value="1"/>
</dbReference>